<keyword evidence="2" id="KW-1185">Reference proteome</keyword>
<dbReference type="EMBL" id="JBBLXS010000020">
    <property type="protein sequence ID" value="MEK0183795.1"/>
    <property type="molecule type" value="Genomic_DNA"/>
</dbReference>
<dbReference type="RefSeq" id="WP_340517352.1">
    <property type="nucleotide sequence ID" value="NZ_JBBLXS010000020.1"/>
</dbReference>
<name>A0ABU8YHD9_9CYAN</name>
<sequence>MGGGRSTISRRFGLYSQTIEDFTLKLNNSEELIEQGLAAPSFFHKYRFSGDRVPKRAIADVNHSNLQSPLVLRTQQQNLALVEALT</sequence>
<reference evidence="1 2" key="1">
    <citation type="journal article" date="2020" name="Harmful Algae">
        <title>Molecular and morphological characterization of a novel dihydroanatoxin-a producing Microcoleus species (cyanobacteria) from the Russian River, California, USA.</title>
        <authorList>
            <person name="Conklin K.Y."/>
            <person name="Stancheva R."/>
            <person name="Otten T.G."/>
            <person name="Fadness R."/>
            <person name="Boyer G.L."/>
            <person name="Read B."/>
            <person name="Zhang X."/>
            <person name="Sheath R.G."/>
        </authorList>
    </citation>
    <scope>NUCLEOTIDE SEQUENCE [LARGE SCALE GENOMIC DNA]</scope>
    <source>
        <strain evidence="1 2">PTRS2</strain>
    </source>
</reference>
<dbReference type="Proteomes" id="UP001384579">
    <property type="component" value="Unassembled WGS sequence"/>
</dbReference>
<organism evidence="1 2">
    <name type="scientific">Microcoleus anatoxicus PTRS2</name>
    <dbReference type="NCBI Taxonomy" id="2705321"/>
    <lineage>
        <taxon>Bacteria</taxon>
        <taxon>Bacillati</taxon>
        <taxon>Cyanobacteriota</taxon>
        <taxon>Cyanophyceae</taxon>
        <taxon>Oscillatoriophycideae</taxon>
        <taxon>Oscillatoriales</taxon>
        <taxon>Microcoleaceae</taxon>
        <taxon>Microcoleus</taxon>
        <taxon>Microcoleus anatoxicus</taxon>
    </lineage>
</organism>
<gene>
    <name evidence="1" type="ORF">WMG39_02920</name>
</gene>
<evidence type="ECO:0000313" key="2">
    <source>
        <dbReference type="Proteomes" id="UP001384579"/>
    </source>
</evidence>
<accession>A0ABU8YHD9</accession>
<comment type="caution">
    <text evidence="1">The sequence shown here is derived from an EMBL/GenBank/DDBJ whole genome shotgun (WGS) entry which is preliminary data.</text>
</comment>
<protein>
    <submittedName>
        <fullName evidence="1">Uncharacterized protein</fullName>
    </submittedName>
</protein>
<evidence type="ECO:0000313" key="1">
    <source>
        <dbReference type="EMBL" id="MEK0183795.1"/>
    </source>
</evidence>
<proteinExistence type="predicted"/>